<evidence type="ECO:0000313" key="3">
    <source>
        <dbReference type="Proteomes" id="UP001465755"/>
    </source>
</evidence>
<dbReference type="EMBL" id="JALJOQ010000126">
    <property type="protein sequence ID" value="KAK9795571.1"/>
    <property type="molecule type" value="Genomic_DNA"/>
</dbReference>
<gene>
    <name evidence="2" type="ORF">WJX73_003470</name>
</gene>
<evidence type="ECO:0000256" key="1">
    <source>
        <dbReference type="SAM" id="MobiDB-lite"/>
    </source>
</evidence>
<feature type="region of interest" description="Disordered" evidence="1">
    <location>
        <begin position="1"/>
        <end position="36"/>
    </location>
</feature>
<dbReference type="CDD" id="cd07812">
    <property type="entry name" value="SRPBCC"/>
    <property type="match status" value="1"/>
</dbReference>
<dbReference type="PANTHER" id="PTHR31385:SF1">
    <property type="entry name" value="PUTATIVE (DUF220)-RELATED"/>
    <property type="match status" value="1"/>
</dbReference>
<comment type="caution">
    <text evidence="2">The sequence shown here is derived from an EMBL/GenBank/DDBJ whole genome shotgun (WGS) entry which is preliminary data.</text>
</comment>
<feature type="compositionally biased region" description="Polar residues" evidence="1">
    <location>
        <begin position="301"/>
        <end position="311"/>
    </location>
</feature>
<feature type="compositionally biased region" description="Polar residues" evidence="1">
    <location>
        <begin position="1"/>
        <end position="11"/>
    </location>
</feature>
<sequence>MASETHPSTSESAEHSDISALPEAPDNVGGETSKRAGKHNITVSNVRGYLCHISSHGTYDCPPGLIFALFTNPDNTGIFRDIKKVTSRTVLKEDTDGLKVVEVEQMGEVRILWKMVQFRTLLKVTEDARDPENLSTQFELIRSDVLGRFNGGWHLQPLRRKNSEEVIGTTLRLEQDVTPRGVPSFLKHMPVLGHVLRGICVRAVQRLLEDISAAVAKVESGKAWEDVIKPAPAPVHSHAISLQDLHVSDSDDDSPTKGHAHPDAAAAAGPTQQTVSSAGGSPLTLQVSHSDQRPDKHSMQDTKTQPHSNSGKEGVSAGGFWDSQSWMPSEQDTGPGR</sequence>
<dbReference type="SUPFAM" id="SSF55961">
    <property type="entry name" value="Bet v1-like"/>
    <property type="match status" value="1"/>
</dbReference>
<protein>
    <recommendedName>
        <fullName evidence="4">Coenzyme Q-binding protein COQ10 START domain-containing protein</fullName>
    </recommendedName>
</protein>
<feature type="compositionally biased region" description="Basic and acidic residues" evidence="1">
    <location>
        <begin position="290"/>
        <end position="300"/>
    </location>
</feature>
<evidence type="ECO:0008006" key="4">
    <source>
        <dbReference type="Google" id="ProtNLM"/>
    </source>
</evidence>
<dbReference type="PANTHER" id="PTHR31385">
    <property type="entry name" value="PUTATIVE (DUF220)-RELATED"/>
    <property type="match status" value="1"/>
</dbReference>
<name>A0AAW1NWN6_9CHLO</name>
<feature type="compositionally biased region" description="Basic and acidic residues" evidence="1">
    <location>
        <begin position="246"/>
        <end position="262"/>
    </location>
</feature>
<keyword evidence="3" id="KW-1185">Reference proteome</keyword>
<proteinExistence type="predicted"/>
<feature type="compositionally biased region" description="Low complexity" evidence="1">
    <location>
        <begin position="263"/>
        <end position="274"/>
    </location>
</feature>
<evidence type="ECO:0000313" key="2">
    <source>
        <dbReference type="EMBL" id="KAK9795571.1"/>
    </source>
</evidence>
<organism evidence="2 3">
    <name type="scientific">Symbiochloris irregularis</name>
    <dbReference type="NCBI Taxonomy" id="706552"/>
    <lineage>
        <taxon>Eukaryota</taxon>
        <taxon>Viridiplantae</taxon>
        <taxon>Chlorophyta</taxon>
        <taxon>core chlorophytes</taxon>
        <taxon>Trebouxiophyceae</taxon>
        <taxon>Trebouxiales</taxon>
        <taxon>Trebouxiaceae</taxon>
        <taxon>Symbiochloris</taxon>
    </lineage>
</organism>
<feature type="compositionally biased region" description="Polar residues" evidence="1">
    <location>
        <begin position="275"/>
        <end position="289"/>
    </location>
</feature>
<feature type="region of interest" description="Disordered" evidence="1">
    <location>
        <begin position="246"/>
        <end position="337"/>
    </location>
</feature>
<dbReference type="AlphaFoldDB" id="A0AAW1NWN6"/>
<reference evidence="2 3" key="1">
    <citation type="journal article" date="2024" name="Nat. Commun.">
        <title>Phylogenomics reveals the evolutionary origins of lichenization in chlorophyte algae.</title>
        <authorList>
            <person name="Puginier C."/>
            <person name="Libourel C."/>
            <person name="Otte J."/>
            <person name="Skaloud P."/>
            <person name="Haon M."/>
            <person name="Grisel S."/>
            <person name="Petersen M."/>
            <person name="Berrin J.G."/>
            <person name="Delaux P.M."/>
            <person name="Dal Grande F."/>
            <person name="Keller J."/>
        </authorList>
    </citation>
    <scope>NUCLEOTIDE SEQUENCE [LARGE SCALE GENOMIC DNA]</scope>
    <source>
        <strain evidence="2 3">SAG 2036</strain>
    </source>
</reference>
<accession>A0AAW1NWN6</accession>
<feature type="compositionally biased region" description="Polar residues" evidence="1">
    <location>
        <begin position="322"/>
        <end position="337"/>
    </location>
</feature>
<dbReference type="Proteomes" id="UP001465755">
    <property type="component" value="Unassembled WGS sequence"/>
</dbReference>